<dbReference type="SUPFAM" id="SSF81383">
    <property type="entry name" value="F-box domain"/>
    <property type="match status" value="1"/>
</dbReference>
<accession>A0A3L6T243</accession>
<dbReference type="AlphaFoldDB" id="A0A3L6T243"/>
<dbReference type="OrthoDB" id="688168at2759"/>
<organism evidence="2 3">
    <name type="scientific">Panicum miliaceum</name>
    <name type="common">Proso millet</name>
    <name type="synonym">Broomcorn millet</name>
    <dbReference type="NCBI Taxonomy" id="4540"/>
    <lineage>
        <taxon>Eukaryota</taxon>
        <taxon>Viridiplantae</taxon>
        <taxon>Streptophyta</taxon>
        <taxon>Embryophyta</taxon>
        <taxon>Tracheophyta</taxon>
        <taxon>Spermatophyta</taxon>
        <taxon>Magnoliopsida</taxon>
        <taxon>Liliopsida</taxon>
        <taxon>Poales</taxon>
        <taxon>Poaceae</taxon>
        <taxon>PACMAD clade</taxon>
        <taxon>Panicoideae</taxon>
        <taxon>Panicodae</taxon>
        <taxon>Paniceae</taxon>
        <taxon>Panicinae</taxon>
        <taxon>Panicum</taxon>
        <taxon>Panicum sect. Panicum</taxon>
    </lineage>
</organism>
<dbReference type="EMBL" id="PQIB02000003">
    <property type="protein sequence ID" value="RLN30056.1"/>
    <property type="molecule type" value="Genomic_DNA"/>
</dbReference>
<evidence type="ECO:0000256" key="1">
    <source>
        <dbReference type="SAM" id="MobiDB-lite"/>
    </source>
</evidence>
<evidence type="ECO:0008006" key="4">
    <source>
        <dbReference type="Google" id="ProtNLM"/>
    </source>
</evidence>
<proteinExistence type="predicted"/>
<dbReference type="PANTHER" id="PTHR34709">
    <property type="entry name" value="OS10G0396666 PROTEIN"/>
    <property type="match status" value="1"/>
</dbReference>
<comment type="caution">
    <text evidence="2">The sequence shown here is derived from an EMBL/GenBank/DDBJ whole genome shotgun (WGS) entry which is preliminary data.</text>
</comment>
<keyword evidence="3" id="KW-1185">Reference proteome</keyword>
<evidence type="ECO:0000313" key="2">
    <source>
        <dbReference type="EMBL" id="RLN30056.1"/>
    </source>
</evidence>
<name>A0A3L6T243_PANMI</name>
<dbReference type="InterPro" id="IPR036047">
    <property type="entry name" value="F-box-like_dom_sf"/>
</dbReference>
<protein>
    <recommendedName>
        <fullName evidence="4">F-box domain-containing protein</fullName>
    </recommendedName>
</protein>
<dbReference type="Gene3D" id="3.80.10.10">
    <property type="entry name" value="Ribonuclease Inhibitor"/>
    <property type="match status" value="1"/>
</dbReference>
<dbReference type="STRING" id="4540.A0A3L6T243"/>
<sequence>MSLSGDVDRISALPDDLLHLILTFVCEAKAVTRTAALSRRWRRVWIHAQHLALSDTRLLRSAESDQFVGFVDWVLAQRGDADIGSLDVLTSVAQGPSPEQVNGWLFYAAGRVVKSLCLHLPYYGYSSSAAAAVIVLPDQGRMTSLTLLMSRWSWRLQLPAAADARYEALTDLSLSCMTFSGAGRTLGDFVSSCCPRLRKLGISGSKGLTQLAFRSEALQKLKLCHVEGLRVLDVTAPNLRVLKLDYAVGEVLRIAAPRLQEIGIDPSSISRRSDLDIHDLTGVRRLRHLRLNMHGQYCALVATDIGFWLLENCPSADYVSLWLEHSRVSVTEGIEVVDLTSEGASPFANVLTMYMTVGADQFPEGHLVPSVFALLLRCPRLRSLDIRIIAGPDRSSRSRLSCFCDELLPWTDHREISLRSLEDVRISRFTEADEDVDLFSLICSVLQHSSATHGRQQALCQQLYQANSALANNFVLTRSHLDGRRCVPHRHAINAHAKRLRHGLFRIQFRRFLKPPAQLQALQLSVNQAAEFVNARGLLLADHLQDIPISVREIAVNGIHDGGGYGSGYSADPTRPQRSGPGSRPC</sequence>
<dbReference type="InterPro" id="IPR032675">
    <property type="entry name" value="LRR_dom_sf"/>
</dbReference>
<gene>
    <name evidence="2" type="ORF">C2845_PM05G17720</name>
</gene>
<dbReference type="PANTHER" id="PTHR34709:SF79">
    <property type="entry name" value="F-BOX DOMAIN-CONTAINING PROTEIN"/>
    <property type="match status" value="1"/>
</dbReference>
<dbReference type="Proteomes" id="UP000275267">
    <property type="component" value="Unassembled WGS sequence"/>
</dbReference>
<reference evidence="3" key="1">
    <citation type="journal article" date="2019" name="Nat. Commun.">
        <title>The genome of broomcorn millet.</title>
        <authorList>
            <person name="Zou C."/>
            <person name="Miki D."/>
            <person name="Li D."/>
            <person name="Tang Q."/>
            <person name="Xiao L."/>
            <person name="Rajput S."/>
            <person name="Deng P."/>
            <person name="Jia W."/>
            <person name="Huang R."/>
            <person name="Zhang M."/>
            <person name="Sun Y."/>
            <person name="Hu J."/>
            <person name="Fu X."/>
            <person name="Schnable P.S."/>
            <person name="Li F."/>
            <person name="Zhang H."/>
            <person name="Feng B."/>
            <person name="Zhu X."/>
            <person name="Liu R."/>
            <person name="Schnable J.C."/>
            <person name="Zhu J.-K."/>
            <person name="Zhang H."/>
        </authorList>
    </citation>
    <scope>NUCLEOTIDE SEQUENCE [LARGE SCALE GENOMIC DNA]</scope>
</reference>
<dbReference type="SUPFAM" id="SSF52047">
    <property type="entry name" value="RNI-like"/>
    <property type="match status" value="1"/>
</dbReference>
<evidence type="ECO:0000313" key="3">
    <source>
        <dbReference type="Proteomes" id="UP000275267"/>
    </source>
</evidence>
<dbReference type="InterPro" id="IPR055312">
    <property type="entry name" value="FBL15-like"/>
</dbReference>
<feature type="region of interest" description="Disordered" evidence="1">
    <location>
        <begin position="565"/>
        <end position="586"/>
    </location>
</feature>